<evidence type="ECO:0000313" key="4">
    <source>
        <dbReference type="Proteomes" id="UP000054408"/>
    </source>
</evidence>
<evidence type="ECO:0000256" key="1">
    <source>
        <dbReference type="ARBA" id="ARBA00007461"/>
    </source>
</evidence>
<gene>
    <name evidence="3" type="ORF">AMSG_09970</name>
</gene>
<dbReference type="GeneID" id="25568311"/>
<dbReference type="Proteomes" id="UP000054408">
    <property type="component" value="Unassembled WGS sequence"/>
</dbReference>
<dbReference type="Gene3D" id="3.40.140.10">
    <property type="entry name" value="Cytidine Deaminase, domain 2"/>
    <property type="match status" value="1"/>
</dbReference>
<dbReference type="GO" id="GO:0072546">
    <property type="term" value="C:EMC complex"/>
    <property type="evidence" value="ECO:0007669"/>
    <property type="project" value="InterPro"/>
</dbReference>
<sequence>MVELSKGAAGKIVCHARQHVTRAVVGLLLGQPGSDAVTDVVPLAHTLLALTAVEEAALNMIEAHAASQDLAIVGVYYGNARQDDCSVPPAVLALSSAVGGCIVAVDGPAFGPFAAAVADHIPLRAVEAPVGSAGSGAADGAHASLPASGLPLADTTPLALTIDGVDVPSPSATNAAAAAAAAASESAPAALAPTVALLRAGLAGLTDGTVSIADYDDHMDSLVHDWRNPSFDAFVLTHK</sequence>
<dbReference type="RefSeq" id="XP_013754000.1">
    <property type="nucleotide sequence ID" value="XM_013898546.1"/>
</dbReference>
<accession>A0A0L0DPF3</accession>
<keyword evidence="4" id="KW-1185">Reference proteome</keyword>
<dbReference type="EMBL" id="GL349486">
    <property type="protein sequence ID" value="KNC54184.1"/>
    <property type="molecule type" value="Genomic_DNA"/>
</dbReference>
<reference evidence="3 4" key="1">
    <citation type="submission" date="2010-05" db="EMBL/GenBank/DDBJ databases">
        <title>The Genome Sequence of Thecamonas trahens ATCC 50062.</title>
        <authorList>
            <consortium name="The Broad Institute Genome Sequencing Platform"/>
            <person name="Russ C."/>
            <person name="Cuomo C."/>
            <person name="Shea T."/>
            <person name="Young S.K."/>
            <person name="Zeng Q."/>
            <person name="Koehrsen M."/>
            <person name="Haas B."/>
            <person name="Borodovsky M."/>
            <person name="Guigo R."/>
            <person name="Alvarado L."/>
            <person name="Berlin A."/>
            <person name="Bochicchio J."/>
            <person name="Borenstein D."/>
            <person name="Chapman S."/>
            <person name="Chen Z."/>
            <person name="Freedman E."/>
            <person name="Gellesch M."/>
            <person name="Goldberg J."/>
            <person name="Griggs A."/>
            <person name="Gujja S."/>
            <person name="Heilman E."/>
            <person name="Heiman D."/>
            <person name="Hepburn T."/>
            <person name="Howarth C."/>
            <person name="Jen D."/>
            <person name="Larson L."/>
            <person name="Mehta T."/>
            <person name="Park D."/>
            <person name="Pearson M."/>
            <person name="Roberts A."/>
            <person name="Saif S."/>
            <person name="Shenoy N."/>
            <person name="Sisk P."/>
            <person name="Stolte C."/>
            <person name="Sykes S."/>
            <person name="Thomson T."/>
            <person name="Walk T."/>
            <person name="White J."/>
            <person name="Yandava C."/>
            <person name="Burger G."/>
            <person name="Gray M.W."/>
            <person name="Holland P.W.H."/>
            <person name="King N."/>
            <person name="Lang F.B.F."/>
            <person name="Roger A.J."/>
            <person name="Ruiz-Trillo I."/>
            <person name="Lander E."/>
            <person name="Nusbaum C."/>
        </authorList>
    </citation>
    <scope>NUCLEOTIDE SEQUENCE [LARGE SCALE GENOMIC DNA]</scope>
    <source>
        <strain evidence="3 4">ATCC 50062</strain>
    </source>
</reference>
<evidence type="ECO:0000259" key="2">
    <source>
        <dbReference type="PROSITE" id="PS50249"/>
    </source>
</evidence>
<name>A0A0L0DPF3_THETB</name>
<evidence type="ECO:0000313" key="3">
    <source>
        <dbReference type="EMBL" id="KNC54184.1"/>
    </source>
</evidence>
<dbReference type="InterPro" id="IPR005366">
    <property type="entry name" value="EMC8/9"/>
</dbReference>
<proteinExistence type="inferred from homology"/>
<organism evidence="3 4">
    <name type="scientific">Thecamonas trahens ATCC 50062</name>
    <dbReference type="NCBI Taxonomy" id="461836"/>
    <lineage>
        <taxon>Eukaryota</taxon>
        <taxon>Apusozoa</taxon>
        <taxon>Apusomonadida</taxon>
        <taxon>Apusomonadidae</taxon>
        <taxon>Thecamonas</taxon>
    </lineage>
</organism>
<dbReference type="STRING" id="461836.A0A0L0DPF3"/>
<comment type="similarity">
    <text evidence="1">Belongs to the EMC8/EMC9 family.</text>
</comment>
<feature type="domain" description="MPN" evidence="2">
    <location>
        <begin position="2"/>
        <end position="129"/>
    </location>
</feature>
<dbReference type="PANTHER" id="PTHR12941">
    <property type="entry name" value="ER MEMBRANE PROTEIN COMPLEX"/>
    <property type="match status" value="1"/>
</dbReference>
<dbReference type="Pfam" id="PF03665">
    <property type="entry name" value="UPF0172"/>
    <property type="match status" value="1"/>
</dbReference>
<dbReference type="InterPro" id="IPR037518">
    <property type="entry name" value="MPN"/>
</dbReference>
<dbReference type="eggNOG" id="KOG3289">
    <property type="taxonomic scope" value="Eukaryota"/>
</dbReference>
<dbReference type="AlphaFoldDB" id="A0A0L0DPF3"/>
<protein>
    <recommendedName>
        <fullName evidence="2">MPN domain-containing protein</fullName>
    </recommendedName>
</protein>
<dbReference type="PANTHER" id="PTHR12941:SF10">
    <property type="entry name" value="ER MEMBRANE PROTEIN COMPLEX SUBUNIT 8_9 HOMOLOG"/>
    <property type="match status" value="1"/>
</dbReference>
<dbReference type="PROSITE" id="PS50249">
    <property type="entry name" value="MPN"/>
    <property type="match status" value="1"/>
</dbReference>